<dbReference type="OMA" id="EIYMIEE"/>
<organism evidence="2 3">
    <name type="scientific">Alternaria alternata</name>
    <name type="common">Alternaria rot fungus</name>
    <name type="synonym">Torula alternata</name>
    <dbReference type="NCBI Taxonomy" id="5599"/>
    <lineage>
        <taxon>Eukaryota</taxon>
        <taxon>Fungi</taxon>
        <taxon>Dikarya</taxon>
        <taxon>Ascomycota</taxon>
        <taxon>Pezizomycotina</taxon>
        <taxon>Dothideomycetes</taxon>
        <taxon>Pleosporomycetidae</taxon>
        <taxon>Pleosporales</taxon>
        <taxon>Pleosporineae</taxon>
        <taxon>Pleosporaceae</taxon>
        <taxon>Alternaria</taxon>
        <taxon>Alternaria sect. Alternaria</taxon>
        <taxon>Alternaria alternata complex</taxon>
    </lineage>
</organism>
<dbReference type="VEuPathDB" id="FungiDB:CC77DRAFT_969840"/>
<dbReference type="PANTHER" id="PTHR40624:SF1">
    <property type="entry name" value="BIOSYNTHESIS MONOOXYGENASE, PUTATIVE (AFU_ORTHOLOGUE AFUA_1G12025)-RELATED"/>
    <property type="match status" value="1"/>
</dbReference>
<evidence type="ECO:0000313" key="2">
    <source>
        <dbReference type="EMBL" id="OAG17303.1"/>
    </source>
</evidence>
<reference evidence="2 3" key="1">
    <citation type="submission" date="2016-05" db="EMBL/GenBank/DDBJ databases">
        <title>Comparative analysis of secretome profiles of manganese(II)-oxidizing ascomycete fungi.</title>
        <authorList>
            <consortium name="DOE Joint Genome Institute"/>
            <person name="Zeiner C.A."/>
            <person name="Purvine S.O."/>
            <person name="Zink E.M."/>
            <person name="Wu S."/>
            <person name="Pasa-Tolic L."/>
            <person name="Chaput D.L."/>
            <person name="Haridas S."/>
            <person name="Grigoriev I.V."/>
            <person name="Santelli C.M."/>
            <person name="Hansel C.M."/>
        </authorList>
    </citation>
    <scope>NUCLEOTIDE SEQUENCE [LARGE SCALE GENOMIC DNA]</scope>
    <source>
        <strain evidence="2 3">SRC1lrK2f</strain>
    </source>
</reference>
<dbReference type="InterPro" id="IPR007138">
    <property type="entry name" value="ABM_dom"/>
</dbReference>
<dbReference type="AlphaFoldDB" id="A0A177DBY7"/>
<dbReference type="GeneID" id="29121393"/>
<evidence type="ECO:0000259" key="1">
    <source>
        <dbReference type="Pfam" id="PF03992"/>
    </source>
</evidence>
<protein>
    <recommendedName>
        <fullName evidence="1">ABM domain-containing protein</fullName>
    </recommendedName>
</protein>
<dbReference type="SUPFAM" id="SSF54909">
    <property type="entry name" value="Dimeric alpha+beta barrel"/>
    <property type="match status" value="1"/>
</dbReference>
<dbReference type="InterPro" id="IPR011008">
    <property type="entry name" value="Dimeric_a/b-barrel"/>
</dbReference>
<keyword evidence="3" id="KW-1185">Reference proteome</keyword>
<sequence length="213" mass="23602">MVAILTTARLVFKDSVARQKAIDAFHKIIEYTTPHEPHVLQYVCALPVDDSLGTEIYMIEEYANQEASDTHLATKPVQDLIQLFTTGDVLAQPPEVHNSNVIVNKSSGMPIPVSSNPAVVLMNIPSKSELSTKDKERWREMSSIVMNSVKGVSAFTVVEDQEANSTRVEAVLQSWDAFAEYQEFLIDGRQDGAVVVRLRPIDGFVGRENASKL</sequence>
<evidence type="ECO:0000313" key="3">
    <source>
        <dbReference type="Proteomes" id="UP000077248"/>
    </source>
</evidence>
<dbReference type="RefSeq" id="XP_018382724.1">
    <property type="nucleotide sequence ID" value="XM_018535799.1"/>
</dbReference>
<name>A0A177DBY7_ALTAL</name>
<feature type="domain" description="ABM" evidence="1">
    <location>
        <begin position="18"/>
        <end position="80"/>
    </location>
</feature>
<dbReference type="Proteomes" id="UP000077248">
    <property type="component" value="Unassembled WGS sequence"/>
</dbReference>
<dbReference type="Pfam" id="PF03992">
    <property type="entry name" value="ABM"/>
    <property type="match status" value="1"/>
</dbReference>
<dbReference type="KEGG" id="aalt:CC77DRAFT_969840"/>
<gene>
    <name evidence="2" type="ORF">CC77DRAFT_969840</name>
</gene>
<dbReference type="PANTHER" id="PTHR40624">
    <property type="entry name" value="BIOSYNTHESIS MONOOXYGENASE, PUTATIVE (AFU_ORTHOLOGUE AFUA_1G12025)-RELATED"/>
    <property type="match status" value="1"/>
</dbReference>
<proteinExistence type="predicted"/>
<dbReference type="EMBL" id="KV441487">
    <property type="protein sequence ID" value="OAG17303.1"/>
    <property type="molecule type" value="Genomic_DNA"/>
</dbReference>
<dbReference type="Gene3D" id="3.30.70.100">
    <property type="match status" value="1"/>
</dbReference>
<accession>A0A177DBY7</accession>